<gene>
    <name evidence="1" type="ORF">S06H3_46182</name>
</gene>
<name>X1N5Q5_9ZZZZ</name>
<protein>
    <submittedName>
        <fullName evidence="1">Uncharacterized protein</fullName>
    </submittedName>
</protein>
<evidence type="ECO:0000313" key="1">
    <source>
        <dbReference type="EMBL" id="GAI38933.1"/>
    </source>
</evidence>
<dbReference type="EMBL" id="BARV01028910">
    <property type="protein sequence ID" value="GAI38933.1"/>
    <property type="molecule type" value="Genomic_DNA"/>
</dbReference>
<sequence length="136" mass="14673">PDKLLSDIVRTGMETIKSAVEGITSVIRSGDSTIKELDSALTGAPAPEAVGPEQSFLEVIALMQATMEEARSKGTATDPAIVQRAREILGKVTKAEPSWRPAPAMIRTVNDMIRMALRDLRGSQYLLHLAPGEYVV</sequence>
<comment type="caution">
    <text evidence="1">The sequence shown here is derived from an EMBL/GenBank/DDBJ whole genome shotgun (WGS) entry which is preliminary data.</text>
</comment>
<accession>X1N5Q5</accession>
<feature type="non-terminal residue" evidence="1">
    <location>
        <position position="1"/>
    </location>
</feature>
<proteinExistence type="predicted"/>
<reference evidence="1" key="1">
    <citation type="journal article" date="2014" name="Front. Microbiol.">
        <title>High frequency of phylogenetically diverse reductive dehalogenase-homologous genes in deep subseafloor sedimentary metagenomes.</title>
        <authorList>
            <person name="Kawai M."/>
            <person name="Futagami T."/>
            <person name="Toyoda A."/>
            <person name="Takaki Y."/>
            <person name="Nishi S."/>
            <person name="Hori S."/>
            <person name="Arai W."/>
            <person name="Tsubouchi T."/>
            <person name="Morono Y."/>
            <person name="Uchiyama I."/>
            <person name="Ito T."/>
            <person name="Fujiyama A."/>
            <person name="Inagaki F."/>
            <person name="Takami H."/>
        </authorList>
    </citation>
    <scope>NUCLEOTIDE SEQUENCE</scope>
    <source>
        <strain evidence="1">Expedition CK06-06</strain>
    </source>
</reference>
<organism evidence="1">
    <name type="scientific">marine sediment metagenome</name>
    <dbReference type="NCBI Taxonomy" id="412755"/>
    <lineage>
        <taxon>unclassified sequences</taxon>
        <taxon>metagenomes</taxon>
        <taxon>ecological metagenomes</taxon>
    </lineage>
</organism>
<dbReference type="AlphaFoldDB" id="X1N5Q5"/>